<evidence type="ECO:0000313" key="2">
    <source>
        <dbReference type="Proteomes" id="UP000766486"/>
    </source>
</evidence>
<gene>
    <name evidence="1" type="ORF">CLO192961_LOCUS252289</name>
</gene>
<accession>A0ABY6UGU7</accession>
<name>A0ABY6UGU7_BIOOC</name>
<proteinExistence type="predicted"/>
<comment type="caution">
    <text evidence="1">The sequence shown here is derived from an EMBL/GenBank/DDBJ whole genome shotgun (WGS) entry which is preliminary data.</text>
</comment>
<reference evidence="1 2" key="1">
    <citation type="submission" date="2019-06" db="EMBL/GenBank/DDBJ databases">
        <authorList>
            <person name="Broberg M."/>
        </authorList>
    </citation>
    <scope>NUCLEOTIDE SEQUENCE [LARGE SCALE GENOMIC DNA]</scope>
</reference>
<sequence length="130" mass="14481">MHPLSIYIPGWHAEGKTPVVGGKYLDSKTEKVRTAAEDEHQEYEGPPAVDVIVKSQHVDTAHCTFRQALAFPMEAILACMMKVVAKEKVEIKSVVATPYAIRIIISHEVTPDKFYELAVDMCNVLEEEGI</sequence>
<keyword evidence="2" id="KW-1185">Reference proteome</keyword>
<protein>
    <submittedName>
        <fullName evidence="1">Uncharacterized protein</fullName>
    </submittedName>
</protein>
<evidence type="ECO:0000313" key="1">
    <source>
        <dbReference type="EMBL" id="VUC29236.1"/>
    </source>
</evidence>
<dbReference type="EMBL" id="CABFNS010000798">
    <property type="protein sequence ID" value="VUC29236.1"/>
    <property type="molecule type" value="Genomic_DNA"/>
</dbReference>
<dbReference type="Proteomes" id="UP000766486">
    <property type="component" value="Unassembled WGS sequence"/>
</dbReference>
<organism evidence="1 2">
    <name type="scientific">Bionectria ochroleuca</name>
    <name type="common">Gliocladium roseum</name>
    <dbReference type="NCBI Taxonomy" id="29856"/>
    <lineage>
        <taxon>Eukaryota</taxon>
        <taxon>Fungi</taxon>
        <taxon>Dikarya</taxon>
        <taxon>Ascomycota</taxon>
        <taxon>Pezizomycotina</taxon>
        <taxon>Sordariomycetes</taxon>
        <taxon>Hypocreomycetidae</taxon>
        <taxon>Hypocreales</taxon>
        <taxon>Bionectriaceae</taxon>
        <taxon>Clonostachys</taxon>
    </lineage>
</organism>